<organism evidence="1 2">
    <name type="scientific">Candidatus Zambryskibacteria bacterium RIFCSPHIGHO2_02_FULL_43_14</name>
    <dbReference type="NCBI Taxonomy" id="1802748"/>
    <lineage>
        <taxon>Bacteria</taxon>
        <taxon>Candidatus Zambryskiibacteriota</taxon>
    </lineage>
</organism>
<reference evidence="1 2" key="1">
    <citation type="journal article" date="2016" name="Nat. Commun.">
        <title>Thousands of microbial genomes shed light on interconnected biogeochemical processes in an aquifer system.</title>
        <authorList>
            <person name="Anantharaman K."/>
            <person name="Brown C.T."/>
            <person name="Hug L.A."/>
            <person name="Sharon I."/>
            <person name="Castelle C.J."/>
            <person name="Probst A.J."/>
            <person name="Thomas B.C."/>
            <person name="Singh A."/>
            <person name="Wilkins M.J."/>
            <person name="Karaoz U."/>
            <person name="Brodie E.L."/>
            <person name="Williams K.H."/>
            <person name="Hubbard S.S."/>
            <person name="Banfield J.F."/>
        </authorList>
    </citation>
    <scope>NUCLEOTIDE SEQUENCE [LARGE SCALE GENOMIC DNA]</scope>
</reference>
<evidence type="ECO:0000313" key="2">
    <source>
        <dbReference type="Proteomes" id="UP000178175"/>
    </source>
</evidence>
<dbReference type="EMBL" id="MHVR01000015">
    <property type="protein sequence ID" value="OHA95874.1"/>
    <property type="molecule type" value="Genomic_DNA"/>
</dbReference>
<accession>A0A1G2TEZ6</accession>
<dbReference type="Proteomes" id="UP000178175">
    <property type="component" value="Unassembled WGS sequence"/>
</dbReference>
<sequence length="77" mass="8581">MKISPKMELAECAEALLKLNLSAPIAEFEKLIDTGYHFLEGLKASSKCNPSLVSALDYRIKRAENLLEQKKQLETAS</sequence>
<name>A0A1G2TEZ6_9BACT</name>
<protein>
    <submittedName>
        <fullName evidence="1">Uncharacterized protein</fullName>
    </submittedName>
</protein>
<proteinExistence type="predicted"/>
<comment type="caution">
    <text evidence="1">The sequence shown here is derived from an EMBL/GenBank/DDBJ whole genome shotgun (WGS) entry which is preliminary data.</text>
</comment>
<dbReference type="AlphaFoldDB" id="A0A1G2TEZ6"/>
<gene>
    <name evidence="1" type="ORF">A3C70_00225</name>
</gene>
<evidence type="ECO:0000313" key="1">
    <source>
        <dbReference type="EMBL" id="OHA95874.1"/>
    </source>
</evidence>